<dbReference type="InterPro" id="IPR034660">
    <property type="entry name" value="DinB/YfiT-like"/>
</dbReference>
<feature type="domain" description="DinB-like" evidence="2">
    <location>
        <begin position="42"/>
        <end position="165"/>
    </location>
</feature>
<proteinExistence type="predicted"/>
<evidence type="ECO:0000259" key="2">
    <source>
        <dbReference type="Pfam" id="PF12867"/>
    </source>
</evidence>
<dbReference type="Gene3D" id="1.20.120.450">
    <property type="entry name" value="dinb family like domain"/>
    <property type="match status" value="1"/>
</dbReference>
<dbReference type="Pfam" id="PF12867">
    <property type="entry name" value="DinB_2"/>
    <property type="match status" value="1"/>
</dbReference>
<feature type="region of interest" description="Disordered" evidence="1">
    <location>
        <begin position="171"/>
        <end position="190"/>
    </location>
</feature>
<keyword evidence="4" id="KW-1185">Reference proteome</keyword>
<gene>
    <name evidence="3" type="ORF">KSB_85350</name>
</gene>
<evidence type="ECO:0000313" key="3">
    <source>
        <dbReference type="EMBL" id="GHO60060.1"/>
    </source>
</evidence>
<reference evidence="3 4" key="1">
    <citation type="journal article" date="2021" name="Int. J. Syst. Evol. Microbiol.">
        <title>Reticulibacter mediterranei gen. nov., sp. nov., within the new family Reticulibacteraceae fam. nov., and Ktedonospora formicarum gen. nov., sp. nov., Ktedonobacter robiniae sp. nov., Dictyobacter formicarum sp. nov. and Dictyobacter arantiisoli sp. nov., belonging to the class Ktedonobacteria.</title>
        <authorList>
            <person name="Yabe S."/>
            <person name="Zheng Y."/>
            <person name="Wang C.M."/>
            <person name="Sakai Y."/>
            <person name="Abe K."/>
            <person name="Yokota A."/>
            <person name="Donadio S."/>
            <person name="Cavaletti L."/>
            <person name="Monciardini P."/>
        </authorList>
    </citation>
    <scope>NUCLEOTIDE SEQUENCE [LARGE SCALE GENOMIC DNA]</scope>
    <source>
        <strain evidence="3 4">SOSP1-30</strain>
    </source>
</reference>
<evidence type="ECO:0000313" key="4">
    <source>
        <dbReference type="Proteomes" id="UP000654345"/>
    </source>
</evidence>
<organism evidence="3 4">
    <name type="scientific">Ktedonobacter robiniae</name>
    <dbReference type="NCBI Taxonomy" id="2778365"/>
    <lineage>
        <taxon>Bacteria</taxon>
        <taxon>Bacillati</taxon>
        <taxon>Chloroflexota</taxon>
        <taxon>Ktedonobacteria</taxon>
        <taxon>Ktedonobacterales</taxon>
        <taxon>Ktedonobacteraceae</taxon>
        <taxon>Ktedonobacter</taxon>
    </lineage>
</organism>
<protein>
    <recommendedName>
        <fullName evidence="2">DinB-like domain-containing protein</fullName>
    </recommendedName>
</protein>
<dbReference type="InterPro" id="IPR024775">
    <property type="entry name" value="DinB-like"/>
</dbReference>
<dbReference type="EMBL" id="BNJG01000004">
    <property type="protein sequence ID" value="GHO60060.1"/>
    <property type="molecule type" value="Genomic_DNA"/>
</dbReference>
<comment type="caution">
    <text evidence="3">The sequence shown here is derived from an EMBL/GenBank/DDBJ whole genome shotgun (WGS) entry which is preliminary data.</text>
</comment>
<feature type="compositionally biased region" description="Polar residues" evidence="1">
    <location>
        <begin position="177"/>
        <end position="190"/>
    </location>
</feature>
<evidence type="ECO:0000256" key="1">
    <source>
        <dbReference type="SAM" id="MobiDB-lite"/>
    </source>
</evidence>
<sequence length="190" mass="21510">MPTRAEIRDALRRSHEQLFTHFRALTPEELECPCTENEFPGSPPWRPKDHLAHLAFIERQFQGMIRRTIEGDPDPLGFNTRIGTTKRDEVLAWVHRQNQAYAKEHADDSLEEIFADLSATRQQSLELLEQLTDEQLAQPVPGAPWADGTIGGVLITNATHATIHTSWTEEGLHRQAEQGTRGLNRSSISE</sequence>
<dbReference type="RefSeq" id="WP_201376240.1">
    <property type="nucleotide sequence ID" value="NZ_BNJG01000004.1"/>
</dbReference>
<dbReference type="SUPFAM" id="SSF109854">
    <property type="entry name" value="DinB/YfiT-like putative metalloenzymes"/>
    <property type="match status" value="1"/>
</dbReference>
<name>A0ABQ3V585_9CHLR</name>
<dbReference type="Proteomes" id="UP000654345">
    <property type="component" value="Unassembled WGS sequence"/>
</dbReference>
<accession>A0ABQ3V585</accession>